<keyword evidence="2" id="KW-1185">Reference proteome</keyword>
<proteinExistence type="predicted"/>
<dbReference type="Proteomes" id="UP000186400">
    <property type="component" value="Unassembled WGS sequence"/>
</dbReference>
<dbReference type="PANTHER" id="PTHR36455">
    <property type="match status" value="1"/>
</dbReference>
<protein>
    <submittedName>
        <fullName evidence="1">IS66 Orf2 like protein</fullName>
    </submittedName>
</protein>
<evidence type="ECO:0000313" key="1">
    <source>
        <dbReference type="EMBL" id="SIR04482.1"/>
    </source>
</evidence>
<organism evidence="1 2">
    <name type="scientific">Alkalispirochaeta americana</name>
    <dbReference type="NCBI Taxonomy" id="159291"/>
    <lineage>
        <taxon>Bacteria</taxon>
        <taxon>Pseudomonadati</taxon>
        <taxon>Spirochaetota</taxon>
        <taxon>Spirochaetia</taxon>
        <taxon>Spirochaetales</taxon>
        <taxon>Spirochaetaceae</taxon>
        <taxon>Alkalispirochaeta</taxon>
    </lineage>
</organism>
<accession>A0A1N6XQ88</accession>
<dbReference type="PANTHER" id="PTHR36455:SF1">
    <property type="entry name" value="BLR8292 PROTEIN"/>
    <property type="match status" value="1"/>
</dbReference>
<dbReference type="Pfam" id="PF05717">
    <property type="entry name" value="TnpB_IS66"/>
    <property type="match status" value="1"/>
</dbReference>
<evidence type="ECO:0000313" key="2">
    <source>
        <dbReference type="Proteomes" id="UP000186400"/>
    </source>
</evidence>
<dbReference type="NCBIfam" id="NF033819">
    <property type="entry name" value="IS66_TnpB"/>
    <property type="match status" value="1"/>
</dbReference>
<dbReference type="STRING" id="159291.SAMN05920897_1291"/>
<sequence>MIGPDLSRVEIFIRPGGTDMRKQINGLSMIATEHMEQDPLSGALFLFCNKHRRILKALYWDATGFALWMKKLERDRFPWPQTEEAARRISAGELQRGCGRFLGLVLRCFSDGLAVFNRTQTPEG</sequence>
<reference evidence="1 2" key="1">
    <citation type="submission" date="2017-01" db="EMBL/GenBank/DDBJ databases">
        <authorList>
            <person name="Mah S.A."/>
            <person name="Swanson W.J."/>
            <person name="Moy G.W."/>
            <person name="Vacquier V.D."/>
        </authorList>
    </citation>
    <scope>NUCLEOTIDE SEQUENCE [LARGE SCALE GENOMIC DNA]</scope>
    <source>
        <strain evidence="1 2">ASpG1</strain>
    </source>
</reference>
<name>A0A1N6XQ88_9SPIO</name>
<dbReference type="EMBL" id="FTMS01000029">
    <property type="protein sequence ID" value="SIR04482.1"/>
    <property type="molecule type" value="Genomic_DNA"/>
</dbReference>
<dbReference type="AlphaFoldDB" id="A0A1N6XQ88"/>
<dbReference type="InterPro" id="IPR008878">
    <property type="entry name" value="Transposase_IS66_Orf2"/>
</dbReference>
<gene>
    <name evidence="1" type="ORF">SAMN05920897_1291</name>
</gene>